<dbReference type="InterPro" id="IPR016181">
    <property type="entry name" value="Acyl_CoA_acyltransferase"/>
</dbReference>
<dbReference type="GO" id="GO:0016746">
    <property type="term" value="F:acyltransferase activity"/>
    <property type="evidence" value="ECO:0007669"/>
    <property type="project" value="UniProtKB-KW"/>
</dbReference>
<keyword evidence="3" id="KW-1185">Reference proteome</keyword>
<dbReference type="EMBL" id="JBHLVO010000023">
    <property type="protein sequence ID" value="MFC0273687.1"/>
    <property type="molecule type" value="Genomic_DNA"/>
</dbReference>
<evidence type="ECO:0000259" key="1">
    <source>
        <dbReference type="PROSITE" id="PS51186"/>
    </source>
</evidence>
<evidence type="ECO:0000313" key="2">
    <source>
        <dbReference type="EMBL" id="MFC0273687.1"/>
    </source>
</evidence>
<accession>A0ABV6GL86</accession>
<dbReference type="PROSITE" id="PS51186">
    <property type="entry name" value="GNAT"/>
    <property type="match status" value="1"/>
</dbReference>
<comment type="caution">
    <text evidence="2">The sequence shown here is derived from an EMBL/GenBank/DDBJ whole genome shotgun (WGS) entry which is preliminary data.</text>
</comment>
<dbReference type="RefSeq" id="WP_378937297.1">
    <property type="nucleotide sequence ID" value="NZ_JBHLVO010000023.1"/>
</dbReference>
<keyword evidence="2" id="KW-0808">Transferase</keyword>
<organism evidence="2 3">
    <name type="scientific">Metabacillus herbersteinensis</name>
    <dbReference type="NCBI Taxonomy" id="283816"/>
    <lineage>
        <taxon>Bacteria</taxon>
        <taxon>Bacillati</taxon>
        <taxon>Bacillota</taxon>
        <taxon>Bacilli</taxon>
        <taxon>Bacillales</taxon>
        <taxon>Bacillaceae</taxon>
        <taxon>Metabacillus</taxon>
    </lineage>
</organism>
<dbReference type="InterPro" id="IPR000182">
    <property type="entry name" value="GNAT_dom"/>
</dbReference>
<dbReference type="Pfam" id="PF00583">
    <property type="entry name" value="Acetyltransf_1"/>
    <property type="match status" value="1"/>
</dbReference>
<feature type="domain" description="N-acetyltransferase" evidence="1">
    <location>
        <begin position="1"/>
        <end position="80"/>
    </location>
</feature>
<gene>
    <name evidence="2" type="ORF">ACFFIX_20040</name>
</gene>
<dbReference type="EC" id="2.3.-.-" evidence="2"/>
<dbReference type="CDD" id="cd04301">
    <property type="entry name" value="NAT_SF"/>
    <property type="match status" value="1"/>
</dbReference>
<protein>
    <submittedName>
        <fullName evidence="2">GNAT family N-acetyltransferase</fullName>
        <ecNumber evidence="2">2.3.-.-</ecNumber>
    </submittedName>
</protein>
<name>A0ABV6GL86_9BACI</name>
<reference evidence="2 3" key="1">
    <citation type="submission" date="2024-09" db="EMBL/GenBank/DDBJ databases">
        <authorList>
            <person name="Sun Q."/>
            <person name="Mori K."/>
        </authorList>
    </citation>
    <scope>NUCLEOTIDE SEQUENCE [LARGE SCALE GENOMIC DNA]</scope>
    <source>
        <strain evidence="2 3">CCM 7228</strain>
    </source>
</reference>
<sequence length="80" mass="9396">MGGLNIDPFSNEPNIGRLRRFYVSREYRRNGLGSLLLKKIIYEAKNYFKVLVLQTDTEQADTSYVFRSSEHCPIRMCPDY</sequence>
<dbReference type="Gene3D" id="3.40.630.30">
    <property type="match status" value="1"/>
</dbReference>
<proteinExistence type="predicted"/>
<dbReference type="Proteomes" id="UP001589854">
    <property type="component" value="Unassembled WGS sequence"/>
</dbReference>
<dbReference type="SUPFAM" id="SSF55729">
    <property type="entry name" value="Acyl-CoA N-acyltransferases (Nat)"/>
    <property type="match status" value="1"/>
</dbReference>
<evidence type="ECO:0000313" key="3">
    <source>
        <dbReference type="Proteomes" id="UP001589854"/>
    </source>
</evidence>
<keyword evidence="2" id="KW-0012">Acyltransferase</keyword>